<name>A0ABR6RFM9_9BURK</name>
<dbReference type="Pfam" id="PF12167">
    <property type="entry name" value="Arm-DNA-bind_2"/>
    <property type="match status" value="1"/>
</dbReference>
<evidence type="ECO:0000256" key="3">
    <source>
        <dbReference type="ARBA" id="ARBA00023172"/>
    </source>
</evidence>
<dbReference type="PROSITE" id="PS51898">
    <property type="entry name" value="TYR_RECOMBINASE"/>
    <property type="match status" value="1"/>
</dbReference>
<dbReference type="Pfam" id="PF00589">
    <property type="entry name" value="Phage_integrase"/>
    <property type="match status" value="1"/>
</dbReference>
<dbReference type="Gene3D" id="1.10.443.10">
    <property type="entry name" value="Intergrase catalytic core"/>
    <property type="match status" value="1"/>
</dbReference>
<dbReference type="EMBL" id="JACHKZ010000010">
    <property type="protein sequence ID" value="MBB6577965.1"/>
    <property type="molecule type" value="Genomic_DNA"/>
</dbReference>
<accession>A0ABR6RFM9</accession>
<evidence type="ECO:0000313" key="5">
    <source>
        <dbReference type="EMBL" id="MBB6577965.1"/>
    </source>
</evidence>
<dbReference type="InterPro" id="IPR002104">
    <property type="entry name" value="Integrase_catalytic"/>
</dbReference>
<keyword evidence="3" id="KW-0233">DNA recombination</keyword>
<sequence>MGRKATTGGVRPRGDRIEVRFTWNGKQVSPTLDLRPTAANLKHAARLRATIVEEIKHGTFSFAAHFPDYKHLQQHQPESEAGVRTFAEWAKVWETLAARSLEHSTHAIYIRHLNAYWVPKFGKLRPEKISHEMVLTHLATLSKDRIDLETGRKMKGLSRKTQNNILIPMRGVFDLICKPPSRIANPIEGIDNQKIQKANPDPFAPDEVELILREMQKRFGDVMADYFEFSFFAGLRASEHIALRWEDVDLRKSTVLVRRSKVMTMEKDRTKTNVERTVELNQRAASVIQRQRARTAAMNAEVFYNPNTGAPYHDEQSQRRAWRLTLRAIGVRYRAPKECRDTSVTLALMAGANPMWVAMQHGHSVQVMMRDYAKWIPSADRGANLAAVNAAISTQAAPRKEAI</sequence>
<gene>
    <name evidence="5" type="ORF">HNP33_002033</name>
</gene>
<protein>
    <submittedName>
        <fullName evidence="5">Integrase</fullName>
    </submittedName>
</protein>
<dbReference type="Gene3D" id="1.10.150.130">
    <property type="match status" value="1"/>
</dbReference>
<organism evidence="5 6">
    <name type="scientific">Comamonas odontotermitis</name>
    <dbReference type="NCBI Taxonomy" id="379895"/>
    <lineage>
        <taxon>Bacteria</taxon>
        <taxon>Pseudomonadati</taxon>
        <taxon>Pseudomonadota</taxon>
        <taxon>Betaproteobacteria</taxon>
        <taxon>Burkholderiales</taxon>
        <taxon>Comamonadaceae</taxon>
        <taxon>Comamonas</taxon>
    </lineage>
</organism>
<dbReference type="InterPro" id="IPR013762">
    <property type="entry name" value="Integrase-like_cat_sf"/>
</dbReference>
<dbReference type="PANTHER" id="PTHR30349:SF36">
    <property type="entry name" value="PROPHAGE INTEGRASE INTR-RELATED"/>
    <property type="match status" value="1"/>
</dbReference>
<comment type="caution">
    <text evidence="5">The sequence shown here is derived from an EMBL/GenBank/DDBJ whole genome shotgun (WGS) entry which is preliminary data.</text>
</comment>
<evidence type="ECO:0000259" key="4">
    <source>
        <dbReference type="PROSITE" id="PS51898"/>
    </source>
</evidence>
<reference evidence="5 6" key="1">
    <citation type="submission" date="2020-08" db="EMBL/GenBank/DDBJ databases">
        <title>Functional genomics of gut bacteria from endangered species of beetles.</title>
        <authorList>
            <person name="Carlos-Shanley C."/>
        </authorList>
    </citation>
    <scope>NUCLEOTIDE SEQUENCE [LARGE SCALE GENOMIC DNA]</scope>
    <source>
        <strain evidence="5 6">S00124</strain>
    </source>
</reference>
<dbReference type="PANTHER" id="PTHR30349">
    <property type="entry name" value="PHAGE INTEGRASE-RELATED"/>
    <property type="match status" value="1"/>
</dbReference>
<evidence type="ECO:0000256" key="1">
    <source>
        <dbReference type="ARBA" id="ARBA00022908"/>
    </source>
</evidence>
<evidence type="ECO:0000313" key="6">
    <source>
        <dbReference type="Proteomes" id="UP000562492"/>
    </source>
</evidence>
<dbReference type="InterPro" id="IPR050090">
    <property type="entry name" value="Tyrosine_recombinase_XerCD"/>
</dbReference>
<dbReference type="InterPro" id="IPR011010">
    <property type="entry name" value="DNA_brk_join_enz"/>
</dbReference>
<keyword evidence="6" id="KW-1185">Reference proteome</keyword>
<evidence type="ECO:0000256" key="2">
    <source>
        <dbReference type="ARBA" id="ARBA00023125"/>
    </source>
</evidence>
<keyword evidence="1" id="KW-0229">DNA integration</keyword>
<dbReference type="CDD" id="cd01189">
    <property type="entry name" value="INT_ICEBs1_C_like"/>
    <property type="match status" value="1"/>
</dbReference>
<dbReference type="SUPFAM" id="SSF56349">
    <property type="entry name" value="DNA breaking-rejoining enzymes"/>
    <property type="match status" value="1"/>
</dbReference>
<proteinExistence type="predicted"/>
<keyword evidence="2" id="KW-0238">DNA-binding</keyword>
<dbReference type="InterPro" id="IPR022000">
    <property type="entry name" value="Min27-like_integrase_DNA_bind"/>
</dbReference>
<dbReference type="RefSeq" id="WP_184707944.1">
    <property type="nucleotide sequence ID" value="NZ_JACHKZ010000010.1"/>
</dbReference>
<dbReference type="InterPro" id="IPR010998">
    <property type="entry name" value="Integrase_recombinase_N"/>
</dbReference>
<dbReference type="Proteomes" id="UP000562492">
    <property type="component" value="Unassembled WGS sequence"/>
</dbReference>
<feature type="domain" description="Tyr recombinase" evidence="4">
    <location>
        <begin position="198"/>
        <end position="387"/>
    </location>
</feature>